<proteinExistence type="inferred from homology"/>
<dbReference type="InterPro" id="IPR003660">
    <property type="entry name" value="HAMP_dom"/>
</dbReference>
<feature type="region of interest" description="Disordered" evidence="12">
    <location>
        <begin position="578"/>
        <end position="626"/>
    </location>
</feature>
<dbReference type="Gene3D" id="3.30.450.20">
    <property type="entry name" value="PAS domain"/>
    <property type="match status" value="2"/>
</dbReference>
<evidence type="ECO:0000256" key="4">
    <source>
        <dbReference type="ARBA" id="ARBA00022519"/>
    </source>
</evidence>
<feature type="transmembrane region" description="Helical" evidence="13">
    <location>
        <begin position="271"/>
        <end position="294"/>
    </location>
</feature>
<evidence type="ECO:0000256" key="3">
    <source>
        <dbReference type="ARBA" id="ARBA00022500"/>
    </source>
</evidence>
<comment type="caution">
    <text evidence="17">The sequence shown here is derived from an EMBL/GenBank/DDBJ whole genome shotgun (WGS) entry which is preliminary data.</text>
</comment>
<dbReference type="PRINTS" id="PR00260">
    <property type="entry name" value="CHEMTRNSDUCR"/>
</dbReference>
<dbReference type="AlphaFoldDB" id="A0A2N7BJA4"/>
<dbReference type="GO" id="GO:0006935">
    <property type="term" value="P:chemotaxis"/>
    <property type="evidence" value="ECO:0007669"/>
    <property type="project" value="UniProtKB-KW"/>
</dbReference>
<evidence type="ECO:0000259" key="14">
    <source>
        <dbReference type="PROSITE" id="PS50111"/>
    </source>
</evidence>
<evidence type="ECO:0000256" key="1">
    <source>
        <dbReference type="ARBA" id="ARBA00004429"/>
    </source>
</evidence>
<dbReference type="PANTHER" id="PTHR32089:SF117">
    <property type="entry name" value="METHYL ACCEPTING SENSORY TRANSDUCER WITH CACHE_1 SMALL MOLECULE BINDING DOMAIN"/>
    <property type="match status" value="1"/>
</dbReference>
<keyword evidence="5 13" id="KW-0812">Transmembrane</keyword>
<dbReference type="CDD" id="cd12912">
    <property type="entry name" value="PDC2_MCP_like"/>
    <property type="match status" value="1"/>
</dbReference>
<evidence type="ECO:0000256" key="2">
    <source>
        <dbReference type="ARBA" id="ARBA00022475"/>
    </source>
</evidence>
<dbReference type="GO" id="GO:0005886">
    <property type="term" value="C:plasma membrane"/>
    <property type="evidence" value="ECO:0007669"/>
    <property type="project" value="UniProtKB-SubCell"/>
</dbReference>
<evidence type="ECO:0000256" key="11">
    <source>
        <dbReference type="SAM" id="Coils"/>
    </source>
</evidence>
<dbReference type="InterPro" id="IPR033479">
    <property type="entry name" value="dCache_1"/>
</dbReference>
<dbReference type="EMBL" id="MCSI01000172">
    <property type="protein sequence ID" value="PME56726.1"/>
    <property type="molecule type" value="Genomic_DNA"/>
</dbReference>
<keyword evidence="8 10" id="KW-0807">Transducer</keyword>
<feature type="domain" description="HAMP" evidence="16">
    <location>
        <begin position="295"/>
        <end position="349"/>
    </location>
</feature>
<dbReference type="InterPro" id="IPR029151">
    <property type="entry name" value="Sensor-like_sf"/>
</dbReference>
<gene>
    <name evidence="17" type="ORF">BCV30_18615</name>
</gene>
<feature type="compositionally biased region" description="Basic and acidic residues" evidence="12">
    <location>
        <begin position="617"/>
        <end position="626"/>
    </location>
</feature>
<evidence type="ECO:0000313" key="18">
    <source>
        <dbReference type="Proteomes" id="UP000235778"/>
    </source>
</evidence>
<comment type="similarity">
    <text evidence="9">Belongs to the methyl-accepting chemotaxis (MCP) protein family.</text>
</comment>
<dbReference type="GO" id="GO:0004888">
    <property type="term" value="F:transmembrane signaling receptor activity"/>
    <property type="evidence" value="ECO:0007669"/>
    <property type="project" value="InterPro"/>
</dbReference>
<evidence type="ECO:0000259" key="15">
    <source>
        <dbReference type="PROSITE" id="PS50192"/>
    </source>
</evidence>
<dbReference type="RefSeq" id="WP_102267847.1">
    <property type="nucleotide sequence ID" value="NZ_MCSH01000134.1"/>
</dbReference>
<dbReference type="Pfam" id="PF02743">
    <property type="entry name" value="dCache_1"/>
    <property type="match status" value="1"/>
</dbReference>
<evidence type="ECO:0000256" key="6">
    <source>
        <dbReference type="ARBA" id="ARBA00022989"/>
    </source>
</evidence>
<comment type="subcellular location">
    <subcellularLocation>
        <location evidence="1">Cell inner membrane</location>
        <topology evidence="1">Multi-pass membrane protein</topology>
    </subcellularLocation>
</comment>
<dbReference type="FunFam" id="1.10.287.950:FF:000001">
    <property type="entry name" value="Methyl-accepting chemotaxis sensory transducer"/>
    <property type="match status" value="1"/>
</dbReference>
<evidence type="ECO:0000256" key="7">
    <source>
        <dbReference type="ARBA" id="ARBA00023136"/>
    </source>
</evidence>
<dbReference type="PROSITE" id="PS50885">
    <property type="entry name" value="HAMP"/>
    <property type="match status" value="1"/>
</dbReference>
<evidence type="ECO:0000259" key="16">
    <source>
        <dbReference type="PROSITE" id="PS50885"/>
    </source>
</evidence>
<dbReference type="PROSITE" id="PS50192">
    <property type="entry name" value="T_SNARE"/>
    <property type="match status" value="1"/>
</dbReference>
<dbReference type="PROSITE" id="PS50111">
    <property type="entry name" value="CHEMOTAXIS_TRANSDUC_2"/>
    <property type="match status" value="1"/>
</dbReference>
<evidence type="ECO:0000256" key="10">
    <source>
        <dbReference type="PROSITE-ProRule" id="PRU00284"/>
    </source>
</evidence>
<dbReference type="InterPro" id="IPR004090">
    <property type="entry name" value="Chemotax_Me-accpt_rcpt"/>
</dbReference>
<dbReference type="InterPro" id="IPR004089">
    <property type="entry name" value="MCPsignal_dom"/>
</dbReference>
<reference evidence="18" key="1">
    <citation type="submission" date="2016-07" db="EMBL/GenBank/DDBJ databases">
        <title>Nontailed viruses are major unrecognized killers of bacteria in the ocean.</title>
        <authorList>
            <person name="Kauffman K."/>
            <person name="Hussain F."/>
            <person name="Yang J."/>
            <person name="Arevalo P."/>
            <person name="Brown J."/>
            <person name="Cutler M."/>
            <person name="Kelly L."/>
            <person name="Polz M.F."/>
        </authorList>
    </citation>
    <scope>NUCLEOTIDE SEQUENCE [LARGE SCALE GENOMIC DNA]</scope>
    <source>
        <strain evidence="18">10N.286.55.C1</strain>
    </source>
</reference>
<dbReference type="CDD" id="cd12913">
    <property type="entry name" value="PDC1_MCP_like"/>
    <property type="match status" value="1"/>
</dbReference>
<sequence>MRHTIKFKIQMAITIIIAIVSGAQAWISVNQLTQETEVAINQEMKNVSVGINNYIADWISTRSNMMLANEPTIANNSNSDRELLLTKQAGQFLSVYAGFSDGTIAYGDKTESWPADYDPRTRPWYKDANATSELIITEPYQDFDGSIVISFAKSFSGQKQGVLAADLTVTSIIDTVLNVELDNDGFAFLVDGNNHIVAYSDETLSQKPLTSLNPELNANRVSQLVQNQTITPLAWPGLGEQLIYIAKVPNTDWSLGIVIDKKMAFSAVSDAIQFISLTSLVLYIVISIASTMVINRLLSPLQTLSEALTQLAQGRGDLTQRIDITRMDEIGKLAELVNQFLSQMQSMLKGVIEHSHDLNNHAEKANQLATQSSISVENQQNDINQIATAIHEMSATAAEVASHAELTASASQASATACNEGQEVIQQNRDAITGLATQVEDAANVIRELESNAQSINQILSTIQGIAEQTNLLALNAAIEAARAGEQGRGFAVVADEVRVLSQRTHGSTEEIRVMIDTLQKNTEHAVESMTTSTQLAENSVGFAEQAHGSLTKITQAITEINDMALQIASAAEEQRAVSEDISRNTQGIKDASDDLAQQAESSRNSSNEMSSAAESMRQDVERFKV</sequence>
<feature type="coiled-coil region" evidence="11">
    <location>
        <begin position="432"/>
        <end position="459"/>
    </location>
</feature>
<evidence type="ECO:0000256" key="12">
    <source>
        <dbReference type="SAM" id="MobiDB-lite"/>
    </source>
</evidence>
<feature type="compositionally biased region" description="Low complexity" evidence="12">
    <location>
        <begin position="600"/>
        <end position="616"/>
    </location>
</feature>
<name>A0A2N7BJA4_9VIBR</name>
<evidence type="ECO:0000256" key="13">
    <source>
        <dbReference type="SAM" id="Phobius"/>
    </source>
</evidence>
<dbReference type="InterPro" id="IPR000727">
    <property type="entry name" value="T_SNARE_dom"/>
</dbReference>
<dbReference type="Pfam" id="PF00672">
    <property type="entry name" value="HAMP"/>
    <property type="match status" value="1"/>
</dbReference>
<evidence type="ECO:0000256" key="9">
    <source>
        <dbReference type="ARBA" id="ARBA00029447"/>
    </source>
</evidence>
<feature type="domain" description="Methyl-accepting transducer" evidence="14">
    <location>
        <begin position="354"/>
        <end position="590"/>
    </location>
</feature>
<keyword evidence="4" id="KW-0997">Cell inner membrane</keyword>
<feature type="domain" description="T-SNARE coiled-coil homology" evidence="15">
    <location>
        <begin position="541"/>
        <end position="587"/>
    </location>
</feature>
<evidence type="ECO:0000313" key="17">
    <source>
        <dbReference type="EMBL" id="PME56726.1"/>
    </source>
</evidence>
<dbReference type="Gene3D" id="1.10.287.950">
    <property type="entry name" value="Methyl-accepting chemotaxis protein"/>
    <property type="match status" value="1"/>
</dbReference>
<dbReference type="CDD" id="cd06225">
    <property type="entry name" value="HAMP"/>
    <property type="match status" value="1"/>
</dbReference>
<dbReference type="Pfam" id="PF00015">
    <property type="entry name" value="MCPsignal"/>
    <property type="match status" value="1"/>
</dbReference>
<dbReference type="PANTHER" id="PTHR32089">
    <property type="entry name" value="METHYL-ACCEPTING CHEMOTAXIS PROTEIN MCPB"/>
    <property type="match status" value="1"/>
</dbReference>
<dbReference type="CDD" id="cd11386">
    <property type="entry name" value="MCP_signal"/>
    <property type="match status" value="1"/>
</dbReference>
<evidence type="ECO:0000256" key="5">
    <source>
        <dbReference type="ARBA" id="ARBA00022692"/>
    </source>
</evidence>
<dbReference type="SMART" id="SM00283">
    <property type="entry name" value="MA"/>
    <property type="match status" value="1"/>
</dbReference>
<dbReference type="Proteomes" id="UP000235778">
    <property type="component" value="Unassembled WGS sequence"/>
</dbReference>
<dbReference type="SUPFAM" id="SSF103190">
    <property type="entry name" value="Sensory domain-like"/>
    <property type="match status" value="1"/>
</dbReference>
<protein>
    <submittedName>
        <fullName evidence="17">Chemotaxis protein</fullName>
    </submittedName>
</protein>
<keyword evidence="2" id="KW-1003">Cell membrane</keyword>
<dbReference type="SMART" id="SM00304">
    <property type="entry name" value="HAMP"/>
    <property type="match status" value="2"/>
</dbReference>
<keyword evidence="11" id="KW-0175">Coiled coil</keyword>
<organism evidence="17 18">
    <name type="scientific">Vibrio lentus</name>
    <dbReference type="NCBI Taxonomy" id="136468"/>
    <lineage>
        <taxon>Bacteria</taxon>
        <taxon>Pseudomonadati</taxon>
        <taxon>Pseudomonadota</taxon>
        <taxon>Gammaproteobacteria</taxon>
        <taxon>Vibrionales</taxon>
        <taxon>Vibrionaceae</taxon>
        <taxon>Vibrio</taxon>
    </lineage>
</organism>
<evidence type="ECO:0000256" key="8">
    <source>
        <dbReference type="ARBA" id="ARBA00023224"/>
    </source>
</evidence>
<dbReference type="SUPFAM" id="SSF58104">
    <property type="entry name" value="Methyl-accepting chemotaxis protein (MCP) signaling domain"/>
    <property type="match status" value="1"/>
</dbReference>
<accession>A0A2N7BJA4</accession>
<dbReference type="GO" id="GO:0007165">
    <property type="term" value="P:signal transduction"/>
    <property type="evidence" value="ECO:0007669"/>
    <property type="project" value="UniProtKB-KW"/>
</dbReference>
<keyword evidence="7 13" id="KW-0472">Membrane</keyword>
<keyword evidence="6 13" id="KW-1133">Transmembrane helix</keyword>
<keyword evidence="3" id="KW-0145">Chemotaxis</keyword>